<dbReference type="GO" id="GO:0005669">
    <property type="term" value="C:transcription factor TFIID complex"/>
    <property type="evidence" value="ECO:0007669"/>
    <property type="project" value="InterPro"/>
</dbReference>
<feature type="compositionally biased region" description="Acidic residues" evidence="7">
    <location>
        <begin position="451"/>
        <end position="464"/>
    </location>
</feature>
<evidence type="ECO:0000256" key="1">
    <source>
        <dbReference type="ARBA" id="ARBA00004123"/>
    </source>
</evidence>
<feature type="compositionally biased region" description="Basic and acidic residues" evidence="7">
    <location>
        <begin position="427"/>
        <end position="444"/>
    </location>
</feature>
<comment type="similarity">
    <text evidence="2">Belongs to the TAF7 family.</text>
</comment>
<sequence length="464" mass="52260">MQGDSSMDDEQLIVVDDEPMTEPIPGPSFYGQEEQPRVEPKTIAESVIRSSRRRGTSTATAVDDDFERSFRPSRSSRSGRNRAGGAQPKLKLKFAEKSGSHAPGMSFLGQYDRELDSDDEDLTFEEHFILRMPPGEDCDKLRKMVAAREASNDVWFKFKDSRRAVFHVGNSLYSAKLVDLPAIIESQKTLDNKQMFKVADICQMLVVEDKIESEAVVANQKSINIDEYIWPHGITPPLHHVRKRRFRKRINKRTIETVEQEVERLLEEDARASQVKYDILENVNPDLSDSEFVEREEPIDAPTPGMAESDMGDAPTPGGGGEDDDEDSEEGEGDIDEELAAELDLALGDEGDEEDEDDDEDQSDEEEEDEEDDETSQSKRLLNEEIRDLEAAVAKKVQEIGSSANPLIRRRFEDALKKLQVDLEMKVTQREEMDEQLRAQKDGPGRASSEANEDGDDGGDEEDD</sequence>
<comment type="subcellular location">
    <subcellularLocation>
        <location evidence="1">Nucleus</location>
    </subcellularLocation>
</comment>
<keyword evidence="5" id="KW-0539">Nucleus</keyword>
<dbReference type="AlphaFoldDB" id="A0A0H2S0V9"/>
<dbReference type="Pfam" id="PF04658">
    <property type="entry name" value="TAFII55_N"/>
    <property type="match status" value="1"/>
</dbReference>
<feature type="compositionally biased region" description="Acidic residues" evidence="7">
    <location>
        <begin position="1"/>
        <end position="20"/>
    </location>
</feature>
<evidence type="ECO:0000259" key="8">
    <source>
        <dbReference type="SMART" id="SM01370"/>
    </source>
</evidence>
<dbReference type="SMART" id="SM01370">
    <property type="entry name" value="TAFII55_N"/>
    <property type="match status" value="1"/>
</dbReference>
<dbReference type="PANTHER" id="PTHR12228:SF0">
    <property type="entry name" value="TATA-BOX BINDING PROTEIN ASSOCIATED FACTOR 7"/>
    <property type="match status" value="1"/>
</dbReference>
<dbReference type="InParanoid" id="A0A0H2S0V9"/>
<feature type="region of interest" description="Disordered" evidence="7">
    <location>
        <begin position="1"/>
        <end position="89"/>
    </location>
</feature>
<protein>
    <recommendedName>
        <fullName evidence="8">TAFII55 protein conserved region domain-containing protein</fullName>
    </recommendedName>
</protein>
<evidence type="ECO:0000313" key="9">
    <source>
        <dbReference type="EMBL" id="KLO17487.1"/>
    </source>
</evidence>
<gene>
    <name evidence="9" type="ORF">SCHPADRAFT_163694</name>
</gene>
<keyword evidence="10" id="KW-1185">Reference proteome</keyword>
<reference evidence="9 10" key="1">
    <citation type="submission" date="2015-04" db="EMBL/GenBank/DDBJ databases">
        <title>Complete genome sequence of Schizopora paradoxa KUC8140, a cosmopolitan wood degrader in East Asia.</title>
        <authorList>
            <consortium name="DOE Joint Genome Institute"/>
            <person name="Min B."/>
            <person name="Park H."/>
            <person name="Jang Y."/>
            <person name="Kim J.-J."/>
            <person name="Kim K.H."/>
            <person name="Pangilinan J."/>
            <person name="Lipzen A."/>
            <person name="Riley R."/>
            <person name="Grigoriev I.V."/>
            <person name="Spatafora J.W."/>
            <person name="Choi I.-G."/>
        </authorList>
    </citation>
    <scope>NUCLEOTIDE SEQUENCE [LARGE SCALE GENOMIC DNA]</scope>
    <source>
        <strain evidence="9 10">KUC8140</strain>
    </source>
</reference>
<name>A0A0H2S0V9_9AGAM</name>
<accession>A0A0H2S0V9</accession>
<evidence type="ECO:0000256" key="6">
    <source>
        <dbReference type="SAM" id="Coils"/>
    </source>
</evidence>
<dbReference type="PANTHER" id="PTHR12228">
    <property type="entry name" value="TRANSCRIPTION INITIATION FACTOR TFIID 55 KD SUBUNIT-RELATED"/>
    <property type="match status" value="1"/>
</dbReference>
<keyword evidence="6" id="KW-0175">Coiled coil</keyword>
<evidence type="ECO:0000256" key="7">
    <source>
        <dbReference type="SAM" id="MobiDB-lite"/>
    </source>
</evidence>
<evidence type="ECO:0000313" key="10">
    <source>
        <dbReference type="Proteomes" id="UP000053477"/>
    </source>
</evidence>
<dbReference type="InterPro" id="IPR006751">
    <property type="entry name" value="TAFII55_prot_cons_reg"/>
</dbReference>
<keyword evidence="3" id="KW-0805">Transcription regulation</keyword>
<dbReference type="GO" id="GO:0051123">
    <property type="term" value="P:RNA polymerase II preinitiation complex assembly"/>
    <property type="evidence" value="ECO:0007669"/>
    <property type="project" value="TreeGrafter"/>
</dbReference>
<dbReference type="EMBL" id="KQ085904">
    <property type="protein sequence ID" value="KLO17487.1"/>
    <property type="molecule type" value="Genomic_DNA"/>
</dbReference>
<dbReference type="GO" id="GO:0016251">
    <property type="term" value="F:RNA polymerase II general transcription initiation factor activity"/>
    <property type="evidence" value="ECO:0007669"/>
    <property type="project" value="TreeGrafter"/>
</dbReference>
<feature type="region of interest" description="Disordered" evidence="7">
    <location>
        <begin position="287"/>
        <end position="383"/>
    </location>
</feature>
<dbReference type="Proteomes" id="UP000053477">
    <property type="component" value="Unassembled WGS sequence"/>
</dbReference>
<evidence type="ECO:0000256" key="3">
    <source>
        <dbReference type="ARBA" id="ARBA00023015"/>
    </source>
</evidence>
<dbReference type="CDD" id="cd08047">
    <property type="entry name" value="TAF7"/>
    <property type="match status" value="1"/>
</dbReference>
<dbReference type="FunCoup" id="A0A0H2S0V9">
    <property type="interactions" value="205"/>
</dbReference>
<evidence type="ECO:0000256" key="4">
    <source>
        <dbReference type="ARBA" id="ARBA00023163"/>
    </source>
</evidence>
<evidence type="ECO:0000256" key="2">
    <source>
        <dbReference type="ARBA" id="ARBA00009368"/>
    </source>
</evidence>
<feature type="coiled-coil region" evidence="6">
    <location>
        <begin position="248"/>
        <end position="275"/>
    </location>
</feature>
<feature type="domain" description="TAFII55 protein conserved region" evidence="8">
    <location>
        <begin position="124"/>
        <end position="274"/>
    </location>
</feature>
<dbReference type="OrthoDB" id="153872at2759"/>
<organism evidence="9 10">
    <name type="scientific">Schizopora paradoxa</name>
    <dbReference type="NCBI Taxonomy" id="27342"/>
    <lineage>
        <taxon>Eukaryota</taxon>
        <taxon>Fungi</taxon>
        <taxon>Dikarya</taxon>
        <taxon>Basidiomycota</taxon>
        <taxon>Agaricomycotina</taxon>
        <taxon>Agaricomycetes</taxon>
        <taxon>Hymenochaetales</taxon>
        <taxon>Schizoporaceae</taxon>
        <taxon>Schizopora</taxon>
    </lineage>
</organism>
<dbReference type="STRING" id="27342.A0A0H2S0V9"/>
<dbReference type="InterPro" id="IPR037817">
    <property type="entry name" value="TAF7"/>
</dbReference>
<feature type="region of interest" description="Disordered" evidence="7">
    <location>
        <begin position="427"/>
        <end position="464"/>
    </location>
</feature>
<evidence type="ECO:0000256" key="5">
    <source>
        <dbReference type="ARBA" id="ARBA00023242"/>
    </source>
</evidence>
<keyword evidence="4" id="KW-0804">Transcription</keyword>
<feature type="compositionally biased region" description="Acidic residues" evidence="7">
    <location>
        <begin position="321"/>
        <end position="375"/>
    </location>
</feature>
<proteinExistence type="inferred from homology"/>